<keyword evidence="4" id="KW-1185">Reference proteome</keyword>
<dbReference type="EMBL" id="BFFP01000029">
    <property type="protein sequence ID" value="GBG95245.1"/>
    <property type="molecule type" value="Genomic_DNA"/>
</dbReference>
<sequence length="370" mass="41017">MKKFYQKHEKFLVLSLIAVILVIIAVYAVSFKTQQINNTYHVYTVKKAAPYQGQGVIKANSTYTMRIPKKAQLTTELKTEQDVKKGQVLATLHFPEKETELKQVRAQISDLQAQIQDQQGSLTDNSSNTAAITDNSTAADSNNDSDQAQQQEIQALQDSLAQVSENQQTAAQQQISELQSQLSEQQAKEAELSEQVENQVSAPFAGTFHLKQRKNGQIELKVYAQKLVLEARVSQDDYTKVKPNAKIKIDNSVQDKVKKSKVSFISKLPLKQKGTDQPAYKFSAPVSSSFLLGQRVNFSLPQKGLELPASAVKNKRVYVLKADNITQEVKLKGKKSGKYFIVTSGVKAGAKVVSDPHQGLQNGDKIHQAK</sequence>
<dbReference type="GO" id="GO:0015562">
    <property type="term" value="F:efflux transmembrane transporter activity"/>
    <property type="evidence" value="ECO:0007669"/>
    <property type="project" value="TreeGrafter"/>
</dbReference>
<feature type="region of interest" description="Disordered" evidence="1">
    <location>
        <begin position="116"/>
        <end position="150"/>
    </location>
</feature>
<dbReference type="PANTHER" id="PTHR30469">
    <property type="entry name" value="MULTIDRUG RESISTANCE PROTEIN MDTA"/>
    <property type="match status" value="1"/>
</dbReference>
<dbReference type="Gene3D" id="2.40.420.20">
    <property type="match status" value="1"/>
</dbReference>
<dbReference type="AlphaFoldDB" id="A0A401IUQ8"/>
<dbReference type="GO" id="GO:1990281">
    <property type="term" value="C:efflux pump complex"/>
    <property type="evidence" value="ECO:0007669"/>
    <property type="project" value="TreeGrafter"/>
</dbReference>
<feature type="transmembrane region" description="Helical" evidence="2">
    <location>
        <begin position="12"/>
        <end position="31"/>
    </location>
</feature>
<dbReference type="PANTHER" id="PTHR30469:SF15">
    <property type="entry name" value="HLYD FAMILY OF SECRETION PROTEINS"/>
    <property type="match status" value="1"/>
</dbReference>
<evidence type="ECO:0000256" key="2">
    <source>
        <dbReference type="SAM" id="Phobius"/>
    </source>
</evidence>
<evidence type="ECO:0000313" key="4">
    <source>
        <dbReference type="Proteomes" id="UP000286848"/>
    </source>
</evidence>
<dbReference type="RefSeq" id="WP_124977382.1">
    <property type="nucleotide sequence ID" value="NZ_BFFP01000029.1"/>
</dbReference>
<proteinExistence type="predicted"/>
<comment type="caution">
    <text evidence="3">The sequence shown here is derived from an EMBL/GenBank/DDBJ whole genome shotgun (WGS) entry which is preliminary data.</text>
</comment>
<evidence type="ECO:0000256" key="1">
    <source>
        <dbReference type="SAM" id="MobiDB-lite"/>
    </source>
</evidence>
<accession>A0A401IUQ8</accession>
<keyword evidence="2" id="KW-0472">Membrane</keyword>
<feature type="compositionally biased region" description="Low complexity" evidence="1">
    <location>
        <begin position="133"/>
        <end position="150"/>
    </location>
</feature>
<feature type="compositionally biased region" description="Polar residues" evidence="1">
    <location>
        <begin position="116"/>
        <end position="132"/>
    </location>
</feature>
<keyword evidence="2" id="KW-1133">Transmembrane helix</keyword>
<dbReference type="Proteomes" id="UP000286848">
    <property type="component" value="Unassembled WGS sequence"/>
</dbReference>
<dbReference type="OrthoDB" id="2142598at2"/>
<name>A0A401IUQ8_9LACO</name>
<gene>
    <name evidence="3" type="ORF">LFYK43_17040</name>
</gene>
<organism evidence="3 4">
    <name type="scientific">Ligilactobacillus salitolerans</name>
    <dbReference type="NCBI Taxonomy" id="1808352"/>
    <lineage>
        <taxon>Bacteria</taxon>
        <taxon>Bacillati</taxon>
        <taxon>Bacillota</taxon>
        <taxon>Bacilli</taxon>
        <taxon>Lactobacillales</taxon>
        <taxon>Lactobacillaceae</taxon>
        <taxon>Ligilactobacillus</taxon>
    </lineage>
</organism>
<keyword evidence="2" id="KW-0812">Transmembrane</keyword>
<protein>
    <submittedName>
        <fullName evidence="3">Uncharacterized protein</fullName>
    </submittedName>
</protein>
<reference evidence="3 4" key="1">
    <citation type="journal article" date="2019" name="Int. J. Syst. Evol. Microbiol.">
        <title>Lactobacillus salitolerans sp. nov., a novel lactic acid bacterium isolated from spent mushroom substrates.</title>
        <authorList>
            <person name="Tohno M."/>
            <person name="Tanizawa Y."/>
            <person name="Kojima Y."/>
            <person name="Sakamoto M."/>
            <person name="Nakamura Y."/>
            <person name="Ohkuma M."/>
            <person name="Kobayashi H."/>
        </authorList>
    </citation>
    <scope>NUCLEOTIDE SEQUENCE [LARGE SCALE GENOMIC DNA]</scope>
    <source>
        <strain evidence="3 4">YK43</strain>
    </source>
</reference>
<dbReference type="Gene3D" id="1.10.287.1490">
    <property type="match status" value="1"/>
</dbReference>
<evidence type="ECO:0000313" key="3">
    <source>
        <dbReference type="EMBL" id="GBG95245.1"/>
    </source>
</evidence>